<dbReference type="InterPro" id="IPR029000">
    <property type="entry name" value="Cyclophilin-like_dom_sf"/>
</dbReference>
<keyword evidence="4" id="KW-0802">TPR repeat</keyword>
<evidence type="ECO:0000259" key="9">
    <source>
        <dbReference type="PROSITE" id="PS50059"/>
    </source>
</evidence>
<proteinExistence type="predicted"/>
<dbReference type="Gene3D" id="2.40.100.10">
    <property type="entry name" value="Cyclophilin-like"/>
    <property type="match status" value="1"/>
</dbReference>
<evidence type="ECO:0000256" key="4">
    <source>
        <dbReference type="ARBA" id="ARBA00022803"/>
    </source>
</evidence>
<feature type="compositionally biased region" description="Low complexity" evidence="8">
    <location>
        <begin position="557"/>
        <end position="571"/>
    </location>
</feature>
<dbReference type="InterPro" id="IPR050754">
    <property type="entry name" value="FKBP4/5/8-like"/>
</dbReference>
<dbReference type="PRINTS" id="PR00153">
    <property type="entry name" value="CSAPPISMRASE"/>
</dbReference>
<keyword evidence="12" id="KW-1185">Reference proteome</keyword>
<dbReference type="Pfam" id="PF00254">
    <property type="entry name" value="FKBP_C"/>
    <property type="match status" value="1"/>
</dbReference>
<dbReference type="PROSITE" id="PS50059">
    <property type="entry name" value="FKBP_PPIASE"/>
    <property type="match status" value="1"/>
</dbReference>
<keyword evidence="6 7" id="KW-0413">Isomerase</keyword>
<dbReference type="AlphaFoldDB" id="A0AAD7UCI6"/>
<keyword evidence="5 7" id="KW-0697">Rotamase</keyword>
<keyword evidence="3" id="KW-0677">Repeat</keyword>
<feature type="region of interest" description="Disordered" evidence="8">
    <location>
        <begin position="508"/>
        <end position="571"/>
    </location>
</feature>
<dbReference type="PANTHER" id="PTHR46512">
    <property type="entry name" value="PEPTIDYLPROLYL ISOMERASE"/>
    <property type="match status" value="1"/>
</dbReference>
<feature type="domain" description="PPIase FKBP-type" evidence="9">
    <location>
        <begin position="33"/>
        <end position="123"/>
    </location>
</feature>
<dbReference type="Pfam" id="PF00160">
    <property type="entry name" value="Pro_isomerase"/>
    <property type="match status" value="1"/>
</dbReference>
<accession>A0AAD7UCI6</accession>
<evidence type="ECO:0000256" key="5">
    <source>
        <dbReference type="ARBA" id="ARBA00023110"/>
    </source>
</evidence>
<dbReference type="PROSITE" id="PS50072">
    <property type="entry name" value="CSA_PPIASE_2"/>
    <property type="match status" value="1"/>
</dbReference>
<dbReference type="PANTHER" id="PTHR46512:SF9">
    <property type="entry name" value="PEPTIDYLPROLYL ISOMERASE"/>
    <property type="match status" value="1"/>
</dbReference>
<evidence type="ECO:0000256" key="2">
    <source>
        <dbReference type="ARBA" id="ARBA00013194"/>
    </source>
</evidence>
<dbReference type="SUPFAM" id="SSF48452">
    <property type="entry name" value="TPR-like"/>
    <property type="match status" value="1"/>
</dbReference>
<feature type="compositionally biased region" description="Pro residues" evidence="8">
    <location>
        <begin position="538"/>
        <end position="556"/>
    </location>
</feature>
<dbReference type="InterPro" id="IPR011990">
    <property type="entry name" value="TPR-like_helical_dom_sf"/>
</dbReference>
<evidence type="ECO:0000256" key="3">
    <source>
        <dbReference type="ARBA" id="ARBA00022737"/>
    </source>
</evidence>
<dbReference type="Proteomes" id="UP001230188">
    <property type="component" value="Unassembled WGS sequence"/>
</dbReference>
<dbReference type="SMART" id="SM00028">
    <property type="entry name" value="TPR"/>
    <property type="match status" value="2"/>
</dbReference>
<dbReference type="InterPro" id="IPR019734">
    <property type="entry name" value="TPR_rpt"/>
</dbReference>
<protein>
    <recommendedName>
        <fullName evidence="2 7">peptidylprolyl isomerase</fullName>
        <ecNumber evidence="2 7">5.2.1.8</ecNumber>
    </recommendedName>
</protein>
<dbReference type="EMBL" id="JAQMWT010000379">
    <property type="protein sequence ID" value="KAJ8602454.1"/>
    <property type="molecule type" value="Genomic_DNA"/>
</dbReference>
<dbReference type="InterPro" id="IPR002130">
    <property type="entry name" value="Cyclophilin-type_PPIase_dom"/>
</dbReference>
<evidence type="ECO:0000313" key="11">
    <source>
        <dbReference type="EMBL" id="KAJ8602454.1"/>
    </source>
</evidence>
<gene>
    <name evidence="11" type="ORF">CTAYLR_001284</name>
</gene>
<organism evidence="11 12">
    <name type="scientific">Chrysophaeum taylorii</name>
    <dbReference type="NCBI Taxonomy" id="2483200"/>
    <lineage>
        <taxon>Eukaryota</taxon>
        <taxon>Sar</taxon>
        <taxon>Stramenopiles</taxon>
        <taxon>Ochrophyta</taxon>
        <taxon>Pelagophyceae</taxon>
        <taxon>Pelagomonadales</taxon>
        <taxon>Pelagomonadaceae</taxon>
        <taxon>Chrysophaeum</taxon>
    </lineage>
</organism>
<reference evidence="11" key="1">
    <citation type="submission" date="2023-01" db="EMBL/GenBank/DDBJ databases">
        <title>Metagenome sequencing of chrysophaentin producing Chrysophaeum taylorii.</title>
        <authorList>
            <person name="Davison J."/>
            <person name="Bewley C."/>
        </authorList>
    </citation>
    <scope>NUCLEOTIDE SEQUENCE</scope>
    <source>
        <strain evidence="11">NIES-1699</strain>
    </source>
</reference>
<evidence type="ECO:0000256" key="1">
    <source>
        <dbReference type="ARBA" id="ARBA00000971"/>
    </source>
</evidence>
<dbReference type="GO" id="GO:0003755">
    <property type="term" value="F:peptidyl-prolyl cis-trans isomerase activity"/>
    <property type="evidence" value="ECO:0007669"/>
    <property type="project" value="UniProtKB-KW"/>
</dbReference>
<feature type="domain" description="PPIase cyclophilin-type" evidence="10">
    <location>
        <begin position="343"/>
        <end position="501"/>
    </location>
</feature>
<evidence type="ECO:0000313" key="12">
    <source>
        <dbReference type="Proteomes" id="UP001230188"/>
    </source>
</evidence>
<dbReference type="SUPFAM" id="SSF54534">
    <property type="entry name" value="FKBP-like"/>
    <property type="match status" value="1"/>
</dbReference>
<dbReference type="InterPro" id="IPR046357">
    <property type="entry name" value="PPIase_dom_sf"/>
</dbReference>
<sequence>MGDEEWTVITSDGGVRKRVTLAGVAGAPVAAKGQELSVHYTGMLASTPESPFDDSRSRGAPFKFVLGSGDVIRGWDLAFATMQVGERAVIECTAPYGYGDEGHPPRIPPDAALVFDVELLGCEEKKKELYQMSTEEKIEAATRAKAEGVSLFGEAEWDAASAAFGEAARLCDLAGFARNKTEEIPEALRAIYASSQLNAAQCALKLKDWPAAAAAATRFLKFDGTRNAKALFRRGVARSHMGLIEEARADLLTAAKLEPKNKAVRAEYDRVKALSLEQAKVQKGLYSAAFDKVDLFPDKPRNVGEPSTTDNPYVFFDFAAVPRKRRRDDDEEEEENCADDVGGSVVVRVFADACPKTARNFIALCTGERGVSKVSGKPLHYKNCKVHRVVDDFCIQTGDVVCGDGTSGESIYGLKFKDEHFKIKHDKPGVVSMANRGPDTNNSQFFITTADEAFHCDGKFVAFAQVVAGLDVVLRISKLKTPEGDDEAPLDYDVVIRNCGALAREEAEQRIQAEQLQRQQKPEGDEDIPMPAQDDVLQPPPPAAEGAAVPPPPPPAAEGATSSSPAASTCC</sequence>
<dbReference type="Gene3D" id="3.10.50.40">
    <property type="match status" value="1"/>
</dbReference>
<comment type="catalytic activity">
    <reaction evidence="1 7">
        <text>[protein]-peptidylproline (omega=180) = [protein]-peptidylproline (omega=0)</text>
        <dbReference type="Rhea" id="RHEA:16237"/>
        <dbReference type="Rhea" id="RHEA-COMP:10747"/>
        <dbReference type="Rhea" id="RHEA-COMP:10748"/>
        <dbReference type="ChEBI" id="CHEBI:83833"/>
        <dbReference type="ChEBI" id="CHEBI:83834"/>
        <dbReference type="EC" id="5.2.1.8"/>
    </reaction>
</comment>
<dbReference type="EC" id="5.2.1.8" evidence="2 7"/>
<dbReference type="Gene3D" id="1.25.40.10">
    <property type="entry name" value="Tetratricopeptide repeat domain"/>
    <property type="match status" value="1"/>
</dbReference>
<evidence type="ECO:0000256" key="8">
    <source>
        <dbReference type="SAM" id="MobiDB-lite"/>
    </source>
</evidence>
<dbReference type="FunFam" id="2.40.100.10:FF:000025">
    <property type="entry name" value="Peptidyl-prolyl cis-trans isomerase CYP19-2"/>
    <property type="match status" value="1"/>
</dbReference>
<dbReference type="InterPro" id="IPR001179">
    <property type="entry name" value="PPIase_FKBP_dom"/>
</dbReference>
<dbReference type="SUPFAM" id="SSF50891">
    <property type="entry name" value="Cyclophilin-like"/>
    <property type="match status" value="1"/>
</dbReference>
<evidence type="ECO:0000256" key="7">
    <source>
        <dbReference type="PROSITE-ProRule" id="PRU00277"/>
    </source>
</evidence>
<evidence type="ECO:0000259" key="10">
    <source>
        <dbReference type="PROSITE" id="PS50072"/>
    </source>
</evidence>
<evidence type="ECO:0000256" key="6">
    <source>
        <dbReference type="ARBA" id="ARBA00023235"/>
    </source>
</evidence>
<comment type="caution">
    <text evidence="11">The sequence shown here is derived from an EMBL/GenBank/DDBJ whole genome shotgun (WGS) entry which is preliminary data.</text>
</comment>
<name>A0AAD7UCI6_9STRA</name>